<feature type="region of interest" description="Disordered" evidence="1">
    <location>
        <begin position="50"/>
        <end position="75"/>
    </location>
</feature>
<evidence type="ECO:0000313" key="2">
    <source>
        <dbReference type="EMBL" id="BCF94298.1"/>
    </source>
</evidence>
<reference evidence="2 3" key="1">
    <citation type="journal article" date="2020" name="Genes (Basel)">
        <title>Genomic Comparison of Insect Gut Symbionts from Divergent Burkholderia Subclades.</title>
        <authorList>
            <person name="Takeshita K."/>
            <person name="Kikuchi Y."/>
        </authorList>
    </citation>
    <scope>NUCLEOTIDE SEQUENCE [LARGE SCALE GENOMIC DNA]</scope>
    <source>
        <strain evidence="2 3">PGU16</strain>
        <plasmid evidence="2 3">PPGU16_p1</plasmid>
    </source>
</reference>
<dbReference type="Proteomes" id="UP000510888">
    <property type="component" value="Plasmid PPGU16_p1"/>
</dbReference>
<keyword evidence="2" id="KW-0614">Plasmid</keyword>
<dbReference type="AlphaFoldDB" id="A0A7I8C1H6"/>
<proteinExistence type="predicted"/>
<gene>
    <name evidence="2" type="ORF">PPGU16_73650</name>
</gene>
<feature type="compositionally biased region" description="Basic and acidic residues" evidence="1">
    <location>
        <begin position="50"/>
        <end position="63"/>
    </location>
</feature>
<accession>A0A7I8C1H6</accession>
<keyword evidence="3" id="KW-1185">Reference proteome</keyword>
<dbReference type="KEGG" id="plad:PPGU16_73650"/>
<dbReference type="EMBL" id="AP023176">
    <property type="protein sequence ID" value="BCF94298.1"/>
    <property type="molecule type" value="Genomic_DNA"/>
</dbReference>
<protein>
    <submittedName>
        <fullName evidence="2">Uncharacterized protein</fullName>
    </submittedName>
</protein>
<sequence>MHLNFPQAVKPVTYRDYDDKDYYLKAGPGTERFEADTRCVHQEYRIHPEYDGGLRAEPDRVQRMGDPARVLEQGT</sequence>
<name>A0A7I8C1H6_9BURK</name>
<evidence type="ECO:0000313" key="3">
    <source>
        <dbReference type="Proteomes" id="UP000510888"/>
    </source>
</evidence>
<geneLocation type="plasmid" evidence="2 3">
    <name>PPGU16_p1</name>
</geneLocation>
<organism evidence="2 3">
    <name type="scientific">Paraburkholderia largidicola</name>
    <dbReference type="NCBI Taxonomy" id="3014751"/>
    <lineage>
        <taxon>Bacteria</taxon>
        <taxon>Pseudomonadati</taxon>
        <taxon>Pseudomonadota</taxon>
        <taxon>Betaproteobacteria</taxon>
        <taxon>Burkholderiales</taxon>
        <taxon>Burkholderiaceae</taxon>
        <taxon>Paraburkholderia</taxon>
    </lineage>
</organism>
<evidence type="ECO:0000256" key="1">
    <source>
        <dbReference type="SAM" id="MobiDB-lite"/>
    </source>
</evidence>